<dbReference type="InterPro" id="IPR011075">
    <property type="entry name" value="TetR_C"/>
</dbReference>
<dbReference type="Pfam" id="PF16859">
    <property type="entry name" value="TetR_C_11"/>
    <property type="match status" value="1"/>
</dbReference>
<dbReference type="RefSeq" id="WP_184971060.1">
    <property type="nucleotide sequence ID" value="NZ_JACHIN010000014.1"/>
</dbReference>
<dbReference type="Gene3D" id="1.10.10.60">
    <property type="entry name" value="Homeodomain-like"/>
    <property type="match status" value="1"/>
</dbReference>
<accession>A0A7W8EKR5</accession>
<dbReference type="PANTHER" id="PTHR30055">
    <property type="entry name" value="HTH-TYPE TRANSCRIPTIONAL REGULATOR RUTR"/>
    <property type="match status" value="1"/>
</dbReference>
<dbReference type="Gene3D" id="1.10.357.10">
    <property type="entry name" value="Tetracycline Repressor, domain 2"/>
    <property type="match status" value="1"/>
</dbReference>
<dbReference type="EMBL" id="JACHIN010000014">
    <property type="protein sequence ID" value="MBB5082643.1"/>
    <property type="molecule type" value="Genomic_DNA"/>
</dbReference>
<dbReference type="PANTHER" id="PTHR30055:SF148">
    <property type="entry name" value="TETR-FAMILY TRANSCRIPTIONAL REGULATOR"/>
    <property type="match status" value="1"/>
</dbReference>
<dbReference type="InterPro" id="IPR009057">
    <property type="entry name" value="Homeodomain-like_sf"/>
</dbReference>
<dbReference type="PRINTS" id="PR00455">
    <property type="entry name" value="HTHTETR"/>
</dbReference>
<evidence type="ECO:0000256" key="4">
    <source>
        <dbReference type="PROSITE-ProRule" id="PRU00335"/>
    </source>
</evidence>
<evidence type="ECO:0000259" key="5">
    <source>
        <dbReference type="PROSITE" id="PS50977"/>
    </source>
</evidence>
<dbReference type="InterPro" id="IPR001647">
    <property type="entry name" value="HTH_TetR"/>
</dbReference>
<protein>
    <submittedName>
        <fullName evidence="6">AcrR family transcriptional regulator</fullName>
    </submittedName>
</protein>
<keyword evidence="1" id="KW-0805">Transcription regulation</keyword>
<reference evidence="6 7" key="1">
    <citation type="submission" date="2020-08" db="EMBL/GenBank/DDBJ databases">
        <title>Genomic Encyclopedia of Type Strains, Phase IV (KMG-IV): sequencing the most valuable type-strain genomes for metagenomic binning, comparative biology and taxonomic classification.</title>
        <authorList>
            <person name="Goeker M."/>
        </authorList>
    </citation>
    <scope>NUCLEOTIDE SEQUENCE [LARGE SCALE GENOMIC DNA]</scope>
    <source>
        <strain evidence="6 7">DSM 45385</strain>
    </source>
</reference>
<dbReference type="InterPro" id="IPR050109">
    <property type="entry name" value="HTH-type_TetR-like_transc_reg"/>
</dbReference>
<organism evidence="6 7">
    <name type="scientific">Nonomuraea endophytica</name>
    <dbReference type="NCBI Taxonomy" id="714136"/>
    <lineage>
        <taxon>Bacteria</taxon>
        <taxon>Bacillati</taxon>
        <taxon>Actinomycetota</taxon>
        <taxon>Actinomycetes</taxon>
        <taxon>Streptosporangiales</taxon>
        <taxon>Streptosporangiaceae</taxon>
        <taxon>Nonomuraea</taxon>
    </lineage>
</organism>
<evidence type="ECO:0000256" key="1">
    <source>
        <dbReference type="ARBA" id="ARBA00023015"/>
    </source>
</evidence>
<dbReference type="SUPFAM" id="SSF48498">
    <property type="entry name" value="Tetracyclin repressor-like, C-terminal domain"/>
    <property type="match status" value="1"/>
</dbReference>
<dbReference type="GO" id="GO:0000976">
    <property type="term" value="F:transcription cis-regulatory region binding"/>
    <property type="evidence" value="ECO:0007669"/>
    <property type="project" value="TreeGrafter"/>
</dbReference>
<dbReference type="InterPro" id="IPR036271">
    <property type="entry name" value="Tet_transcr_reg_TetR-rel_C_sf"/>
</dbReference>
<feature type="DNA-binding region" description="H-T-H motif" evidence="4">
    <location>
        <begin position="29"/>
        <end position="48"/>
    </location>
</feature>
<proteinExistence type="predicted"/>
<feature type="domain" description="HTH tetR-type" evidence="5">
    <location>
        <begin position="6"/>
        <end position="66"/>
    </location>
</feature>
<evidence type="ECO:0000256" key="3">
    <source>
        <dbReference type="ARBA" id="ARBA00023163"/>
    </source>
</evidence>
<keyword evidence="2 4" id="KW-0238">DNA-binding</keyword>
<gene>
    <name evidence="6" type="ORF">HNR40_008139</name>
</gene>
<dbReference type="SUPFAM" id="SSF46689">
    <property type="entry name" value="Homeodomain-like"/>
    <property type="match status" value="1"/>
</dbReference>
<evidence type="ECO:0000256" key="2">
    <source>
        <dbReference type="ARBA" id="ARBA00023125"/>
    </source>
</evidence>
<evidence type="ECO:0000313" key="6">
    <source>
        <dbReference type="EMBL" id="MBB5082643.1"/>
    </source>
</evidence>
<sequence length="190" mass="20787">MTRRNEASRQAILTAAFDLVGEIGYSKLSVEGIASRAGVGKQTIYRWWPSKGAVLLDALLMTMGGPVGDLPDTGDLEADLRTILFATVEEFRDPRLDGVMRALISEIAHDDGLAAIYAERIDGPVRELKRRRLRAAQQAGQLDPGLDLDTAVDLLWAPLLSRWLLRTGPLDHDFAAATITMALSGMSRKM</sequence>
<evidence type="ECO:0000313" key="7">
    <source>
        <dbReference type="Proteomes" id="UP000568380"/>
    </source>
</evidence>
<dbReference type="GO" id="GO:0003700">
    <property type="term" value="F:DNA-binding transcription factor activity"/>
    <property type="evidence" value="ECO:0007669"/>
    <property type="project" value="TreeGrafter"/>
</dbReference>
<dbReference type="Pfam" id="PF00440">
    <property type="entry name" value="TetR_N"/>
    <property type="match status" value="1"/>
</dbReference>
<comment type="caution">
    <text evidence="6">The sequence shown here is derived from an EMBL/GenBank/DDBJ whole genome shotgun (WGS) entry which is preliminary data.</text>
</comment>
<dbReference type="PROSITE" id="PS50977">
    <property type="entry name" value="HTH_TETR_2"/>
    <property type="match status" value="1"/>
</dbReference>
<keyword evidence="7" id="KW-1185">Reference proteome</keyword>
<dbReference type="Proteomes" id="UP000568380">
    <property type="component" value="Unassembled WGS sequence"/>
</dbReference>
<name>A0A7W8EKR5_9ACTN</name>
<dbReference type="AlphaFoldDB" id="A0A7W8EKR5"/>
<keyword evidence="3" id="KW-0804">Transcription</keyword>